<comment type="caution">
    <text evidence="1">The sequence shown here is derived from an EMBL/GenBank/DDBJ whole genome shotgun (WGS) entry which is preliminary data.</text>
</comment>
<sequence>MRFHTRLCDRLQCTHESIGAGLTVPRTVFIEEEGRVMGASGVETGVFAFTTTATERTTLEFVAPAAASAKASQVLPVIAAPLLSCLE</sequence>
<evidence type="ECO:0000313" key="2">
    <source>
        <dbReference type="Proteomes" id="UP000071859"/>
    </source>
</evidence>
<dbReference type="Proteomes" id="UP000071859">
    <property type="component" value="Unassembled WGS sequence"/>
</dbReference>
<accession>A0A158DEG2</accession>
<protein>
    <submittedName>
        <fullName evidence="1">Uncharacterized protein</fullName>
    </submittedName>
</protein>
<gene>
    <name evidence="1" type="ORF">AWB78_05072</name>
</gene>
<keyword evidence="2" id="KW-1185">Reference proteome</keyword>
<dbReference type="EMBL" id="FCOX02000031">
    <property type="protein sequence ID" value="SAK93012.1"/>
    <property type="molecule type" value="Genomic_DNA"/>
</dbReference>
<proteinExistence type="predicted"/>
<evidence type="ECO:0000313" key="1">
    <source>
        <dbReference type="EMBL" id="SAK93012.1"/>
    </source>
</evidence>
<dbReference type="AlphaFoldDB" id="A0A158DEG2"/>
<organism evidence="1 2">
    <name type="scientific">Caballeronia calidae</name>
    <dbReference type="NCBI Taxonomy" id="1777139"/>
    <lineage>
        <taxon>Bacteria</taxon>
        <taxon>Pseudomonadati</taxon>
        <taxon>Pseudomonadota</taxon>
        <taxon>Betaproteobacteria</taxon>
        <taxon>Burkholderiales</taxon>
        <taxon>Burkholderiaceae</taxon>
        <taxon>Caballeronia</taxon>
    </lineage>
</organism>
<name>A0A158DEG2_9BURK</name>
<reference evidence="1" key="1">
    <citation type="submission" date="2016-01" db="EMBL/GenBank/DDBJ databases">
        <authorList>
            <person name="Peeters C."/>
        </authorList>
    </citation>
    <scope>NUCLEOTIDE SEQUENCE</scope>
    <source>
        <strain evidence="1">LMG 29321</strain>
    </source>
</reference>